<dbReference type="PANTHER" id="PTHR48090">
    <property type="entry name" value="UNDECAPRENYL-PHOSPHATE 4-DEOXY-4-FORMAMIDO-L-ARABINOSE TRANSFERASE-RELATED"/>
    <property type="match status" value="1"/>
</dbReference>
<dbReference type="SUPFAM" id="SSF53448">
    <property type="entry name" value="Nucleotide-diphospho-sugar transferases"/>
    <property type="match status" value="1"/>
</dbReference>
<feature type="transmembrane region" description="Helical" evidence="1">
    <location>
        <begin position="276"/>
        <end position="299"/>
    </location>
</feature>
<dbReference type="Gene3D" id="3.90.550.10">
    <property type="entry name" value="Spore Coat Polysaccharide Biosynthesis Protein SpsA, Chain A"/>
    <property type="match status" value="1"/>
</dbReference>
<evidence type="ECO:0000256" key="1">
    <source>
        <dbReference type="SAM" id="Phobius"/>
    </source>
</evidence>
<keyword evidence="4" id="KW-1185">Reference proteome</keyword>
<dbReference type="RefSeq" id="WP_162377217.1">
    <property type="nucleotide sequence ID" value="NZ_JBHTKN010000012.1"/>
</dbReference>
<evidence type="ECO:0000259" key="2">
    <source>
        <dbReference type="Pfam" id="PF00535"/>
    </source>
</evidence>
<dbReference type="Proteomes" id="UP001597033">
    <property type="component" value="Unassembled WGS sequence"/>
</dbReference>
<evidence type="ECO:0000313" key="4">
    <source>
        <dbReference type="Proteomes" id="UP001597033"/>
    </source>
</evidence>
<sequence>MQGTRYDRSRDGGPAGPLQVALLVPCHNEAATVAAVVAAFRASLPAADCHVFDNRSDDGTGAIAQAAGAQVHAVALRGKGNVIRRAFADIEADVYVMVDGDATYDAAAAPMLVQRLLDQGLDMVVGARVDQGPAAYRAGHRFGNRLLTRCVGLLFGDSFDDMLSGYRVFSRRYVKSFPAHAAGFEIETELAVHALQLRMPVAELPTAYGARPEGSASKLNTYRDGARILATILRLFKAERPLLFFSLGAGASLLLSVLLAIPLFVTYIETGLVPRFPTAILCSALVLLSAVLLACGLILDTVTRGRIEAKRLAYLAIPATHGALPARGEAEQGAVAVPAGEGVR</sequence>
<comment type="caution">
    <text evidence="3">The sequence shown here is derived from an EMBL/GenBank/DDBJ whole genome shotgun (WGS) entry which is preliminary data.</text>
</comment>
<name>A0ABW3M218_9GAMM</name>
<dbReference type="InterPro" id="IPR001173">
    <property type="entry name" value="Glyco_trans_2-like"/>
</dbReference>
<dbReference type="PANTHER" id="PTHR48090:SF7">
    <property type="entry name" value="RFBJ PROTEIN"/>
    <property type="match status" value="1"/>
</dbReference>
<dbReference type="InterPro" id="IPR029044">
    <property type="entry name" value="Nucleotide-diphossugar_trans"/>
</dbReference>
<gene>
    <name evidence="3" type="ORF">ACFQ2N_14870</name>
</gene>
<dbReference type="Pfam" id="PF00535">
    <property type="entry name" value="Glycos_transf_2"/>
    <property type="match status" value="1"/>
</dbReference>
<keyword evidence="1" id="KW-0472">Membrane</keyword>
<dbReference type="InterPro" id="IPR050256">
    <property type="entry name" value="Glycosyltransferase_2"/>
</dbReference>
<keyword evidence="1" id="KW-0812">Transmembrane</keyword>
<feature type="domain" description="Glycosyltransferase 2-like" evidence="2">
    <location>
        <begin position="23"/>
        <end position="141"/>
    </location>
</feature>
<protein>
    <submittedName>
        <fullName evidence="3">Glycosyltransferase family 2 protein</fullName>
    </submittedName>
</protein>
<dbReference type="CDD" id="cd04179">
    <property type="entry name" value="DPM_DPG-synthase_like"/>
    <property type="match status" value="1"/>
</dbReference>
<keyword evidence="1" id="KW-1133">Transmembrane helix</keyword>
<reference evidence="4" key="1">
    <citation type="journal article" date="2019" name="Int. J. Syst. Evol. Microbiol.">
        <title>The Global Catalogue of Microorganisms (GCM) 10K type strain sequencing project: providing services to taxonomists for standard genome sequencing and annotation.</title>
        <authorList>
            <consortium name="The Broad Institute Genomics Platform"/>
            <consortium name="The Broad Institute Genome Sequencing Center for Infectious Disease"/>
            <person name="Wu L."/>
            <person name="Ma J."/>
        </authorList>
    </citation>
    <scope>NUCLEOTIDE SEQUENCE [LARGE SCALE GENOMIC DNA]</scope>
    <source>
        <strain evidence="4">CCUG 55854</strain>
    </source>
</reference>
<proteinExistence type="predicted"/>
<accession>A0ABW3M218</accession>
<dbReference type="EMBL" id="JBHTKN010000012">
    <property type="protein sequence ID" value="MFD1043634.1"/>
    <property type="molecule type" value="Genomic_DNA"/>
</dbReference>
<evidence type="ECO:0000313" key="3">
    <source>
        <dbReference type="EMBL" id="MFD1043634.1"/>
    </source>
</evidence>
<feature type="transmembrane region" description="Helical" evidence="1">
    <location>
        <begin position="242"/>
        <end position="264"/>
    </location>
</feature>
<organism evidence="3 4">
    <name type="scientific">Pseudoxanthomonas kaohsiungensis</name>
    <dbReference type="NCBI Taxonomy" id="283923"/>
    <lineage>
        <taxon>Bacteria</taxon>
        <taxon>Pseudomonadati</taxon>
        <taxon>Pseudomonadota</taxon>
        <taxon>Gammaproteobacteria</taxon>
        <taxon>Lysobacterales</taxon>
        <taxon>Lysobacteraceae</taxon>
        <taxon>Pseudoxanthomonas</taxon>
    </lineage>
</organism>